<reference evidence="2" key="1">
    <citation type="journal article" date="2020" name="Stud. Mycol.">
        <title>101 Dothideomycetes genomes: a test case for predicting lifestyles and emergence of pathogens.</title>
        <authorList>
            <person name="Haridas S."/>
            <person name="Albert R."/>
            <person name="Binder M."/>
            <person name="Bloem J."/>
            <person name="Labutti K."/>
            <person name="Salamov A."/>
            <person name="Andreopoulos B."/>
            <person name="Baker S."/>
            <person name="Barry K."/>
            <person name="Bills G."/>
            <person name="Bluhm B."/>
            <person name="Cannon C."/>
            <person name="Castanera R."/>
            <person name="Culley D."/>
            <person name="Daum C."/>
            <person name="Ezra D."/>
            <person name="Gonzalez J."/>
            <person name="Henrissat B."/>
            <person name="Kuo A."/>
            <person name="Liang C."/>
            <person name="Lipzen A."/>
            <person name="Lutzoni F."/>
            <person name="Magnuson J."/>
            <person name="Mondo S."/>
            <person name="Nolan M."/>
            <person name="Ohm R."/>
            <person name="Pangilinan J."/>
            <person name="Park H.-J."/>
            <person name="Ramirez L."/>
            <person name="Alfaro M."/>
            <person name="Sun H."/>
            <person name="Tritt A."/>
            <person name="Yoshinaga Y."/>
            <person name="Zwiers L.-H."/>
            <person name="Turgeon B."/>
            <person name="Goodwin S."/>
            <person name="Spatafora J."/>
            <person name="Crous P."/>
            <person name="Grigoriev I."/>
        </authorList>
    </citation>
    <scope>NUCLEOTIDE SEQUENCE</scope>
    <source>
        <strain evidence="2">CBS 207.26</strain>
    </source>
</reference>
<name>A0A6A6DUR1_9PEZI</name>
<dbReference type="Gene3D" id="1.10.3210.50">
    <property type="match status" value="1"/>
</dbReference>
<evidence type="ECO:0000313" key="2">
    <source>
        <dbReference type="EMBL" id="KAF2182783.1"/>
    </source>
</evidence>
<dbReference type="EMBL" id="ML994646">
    <property type="protein sequence ID" value="KAF2182783.1"/>
    <property type="molecule type" value="Genomic_DNA"/>
</dbReference>
<protein>
    <submittedName>
        <fullName evidence="2">Uncharacterized protein</fullName>
    </submittedName>
</protein>
<evidence type="ECO:0000313" key="3">
    <source>
        <dbReference type="Proteomes" id="UP000800200"/>
    </source>
</evidence>
<evidence type="ECO:0000256" key="1">
    <source>
        <dbReference type="SAM" id="MobiDB-lite"/>
    </source>
</evidence>
<dbReference type="Proteomes" id="UP000800200">
    <property type="component" value="Unassembled WGS sequence"/>
</dbReference>
<dbReference type="AlphaFoldDB" id="A0A6A6DUR1"/>
<dbReference type="CDD" id="cd00077">
    <property type="entry name" value="HDc"/>
    <property type="match status" value="1"/>
</dbReference>
<accession>A0A6A6DUR1</accession>
<dbReference type="SUPFAM" id="SSF109604">
    <property type="entry name" value="HD-domain/PDEase-like"/>
    <property type="match status" value="1"/>
</dbReference>
<feature type="region of interest" description="Disordered" evidence="1">
    <location>
        <begin position="1"/>
        <end position="32"/>
    </location>
</feature>
<dbReference type="OrthoDB" id="16547at2759"/>
<dbReference type="InterPro" id="IPR003607">
    <property type="entry name" value="HD/PDEase_dom"/>
</dbReference>
<sequence length="125" mass="13994">MGLETRSAGHFHGMPSSSRRRSQVPKEGEDPEHQIYRMLIECGVNEDLALKVELIAKTVSYAEENKNPAWYQEVLQGNPELAVVQDADRLDALGSIGQRRCFAYSGANPDLRQRTIQHTSIIRGS</sequence>
<proteinExistence type="predicted"/>
<dbReference type="PANTHER" id="PTHR33594">
    <property type="entry name" value="SUPERFAMILY HYDROLASE, PUTATIVE (AFU_ORTHOLOGUE AFUA_1G03035)-RELATED"/>
    <property type="match status" value="1"/>
</dbReference>
<dbReference type="PANTHER" id="PTHR33594:SF1">
    <property type="entry name" value="HD_PDEASE DOMAIN-CONTAINING PROTEIN"/>
    <property type="match status" value="1"/>
</dbReference>
<organism evidence="2 3">
    <name type="scientific">Zopfia rhizophila CBS 207.26</name>
    <dbReference type="NCBI Taxonomy" id="1314779"/>
    <lineage>
        <taxon>Eukaryota</taxon>
        <taxon>Fungi</taxon>
        <taxon>Dikarya</taxon>
        <taxon>Ascomycota</taxon>
        <taxon>Pezizomycotina</taxon>
        <taxon>Dothideomycetes</taxon>
        <taxon>Dothideomycetes incertae sedis</taxon>
        <taxon>Zopfiaceae</taxon>
        <taxon>Zopfia</taxon>
    </lineage>
</organism>
<gene>
    <name evidence="2" type="ORF">K469DRAFT_690518</name>
</gene>
<keyword evidence="3" id="KW-1185">Reference proteome</keyword>